<dbReference type="PROSITE" id="PS50263">
    <property type="entry name" value="CN_HYDROLASE"/>
    <property type="match status" value="1"/>
</dbReference>
<name>A0A194QI21_PAPXU</name>
<dbReference type="InterPro" id="IPR003010">
    <property type="entry name" value="C-N_Hydrolase"/>
</dbReference>
<accession>A0A194QI21</accession>
<dbReference type="PANTHER" id="PTHR43674">
    <property type="entry name" value="NITRILASE C965.09-RELATED"/>
    <property type="match status" value="1"/>
</dbReference>
<keyword evidence="4" id="KW-1185">Reference proteome</keyword>
<dbReference type="InterPro" id="IPR050345">
    <property type="entry name" value="Aliph_Amidase/BUP"/>
</dbReference>
<dbReference type="Pfam" id="PF00795">
    <property type="entry name" value="CN_hydrolase"/>
    <property type="match status" value="1"/>
</dbReference>
<evidence type="ECO:0000256" key="1">
    <source>
        <dbReference type="ARBA" id="ARBA00022801"/>
    </source>
</evidence>
<gene>
    <name evidence="3" type="ORF">RR46_06254</name>
</gene>
<dbReference type="SUPFAM" id="SSF56317">
    <property type="entry name" value="Carbon-nitrogen hydrolase"/>
    <property type="match status" value="1"/>
</dbReference>
<reference evidence="3 4" key="1">
    <citation type="journal article" date="2015" name="Nat. Commun.">
        <title>Outbred genome sequencing and CRISPR/Cas9 gene editing in butterflies.</title>
        <authorList>
            <person name="Li X."/>
            <person name="Fan D."/>
            <person name="Zhang W."/>
            <person name="Liu G."/>
            <person name="Zhang L."/>
            <person name="Zhao L."/>
            <person name="Fang X."/>
            <person name="Chen L."/>
            <person name="Dong Y."/>
            <person name="Chen Y."/>
            <person name="Ding Y."/>
            <person name="Zhao R."/>
            <person name="Feng M."/>
            <person name="Zhu Y."/>
            <person name="Feng Y."/>
            <person name="Jiang X."/>
            <person name="Zhu D."/>
            <person name="Xiang H."/>
            <person name="Feng X."/>
            <person name="Li S."/>
            <person name="Wang J."/>
            <person name="Zhang G."/>
            <person name="Kronforst M.R."/>
            <person name="Wang W."/>
        </authorList>
    </citation>
    <scope>NUCLEOTIDE SEQUENCE [LARGE SCALE GENOMIC DNA]</scope>
    <source>
        <strain evidence="3">Ya'a_city_454_Px</strain>
        <tissue evidence="3">Whole body</tissue>
    </source>
</reference>
<feature type="domain" description="CN hydrolase" evidence="2">
    <location>
        <begin position="71"/>
        <end position="334"/>
    </location>
</feature>
<sequence>MARSQTLDEIVKNNLNLEQIKEFNRIYYGREDHCEIKLKPASVIASEKFQIELAAYSFHAAKEEVRKPRLVKLGLVQHSIVLPTNESLISQRKAIFNKVENIINIAAFEGVQILCLQETWSMPFFLCTGEKDNWTDFAESAENGPSTKFISNLAKKYSMVIISPILEIDNNGVWWNTAVVIDNGRYLGKHRKNHLPSVGSFSETAYYSPGDLGHPVFETRYGKIAVNICFGRHHALNWLMFALNGAEIVFNPSATISEFGESFWGIEARNAAIANGYFTCSINRVGNEEFIKMLDNKKVTRTYYGSSYITAPNGFRTPGLSRVKDGLLIGEVDLNLCRQVKDQWGFPMTSRLELYSKELNEKP</sequence>
<dbReference type="STRING" id="66420.A0A194QI21"/>
<protein>
    <submittedName>
        <fullName evidence="3">Beta-ureidopropionase</fullName>
    </submittedName>
</protein>
<dbReference type="GO" id="GO:0033396">
    <property type="term" value="P:beta-alanine biosynthetic process via 3-ureidopropionate"/>
    <property type="evidence" value="ECO:0007669"/>
    <property type="project" value="TreeGrafter"/>
</dbReference>
<organism evidence="3 4">
    <name type="scientific">Papilio xuthus</name>
    <name type="common">Asian swallowtail butterfly</name>
    <dbReference type="NCBI Taxonomy" id="66420"/>
    <lineage>
        <taxon>Eukaryota</taxon>
        <taxon>Metazoa</taxon>
        <taxon>Ecdysozoa</taxon>
        <taxon>Arthropoda</taxon>
        <taxon>Hexapoda</taxon>
        <taxon>Insecta</taxon>
        <taxon>Pterygota</taxon>
        <taxon>Neoptera</taxon>
        <taxon>Endopterygota</taxon>
        <taxon>Lepidoptera</taxon>
        <taxon>Glossata</taxon>
        <taxon>Ditrysia</taxon>
        <taxon>Papilionoidea</taxon>
        <taxon>Papilionidae</taxon>
        <taxon>Papilioninae</taxon>
        <taxon>Papilio</taxon>
    </lineage>
</organism>
<proteinExistence type="predicted"/>
<dbReference type="Gene3D" id="3.60.110.10">
    <property type="entry name" value="Carbon-nitrogen hydrolase"/>
    <property type="match status" value="1"/>
</dbReference>
<dbReference type="AlphaFoldDB" id="A0A194QI21"/>
<dbReference type="InterPro" id="IPR036526">
    <property type="entry name" value="C-N_Hydrolase_sf"/>
</dbReference>
<dbReference type="Proteomes" id="UP000053268">
    <property type="component" value="Unassembled WGS sequence"/>
</dbReference>
<dbReference type="GO" id="GO:0003837">
    <property type="term" value="F:beta-ureidopropionase activity"/>
    <property type="evidence" value="ECO:0007669"/>
    <property type="project" value="TreeGrafter"/>
</dbReference>
<dbReference type="PANTHER" id="PTHR43674:SF2">
    <property type="entry name" value="BETA-UREIDOPROPIONASE"/>
    <property type="match status" value="1"/>
</dbReference>
<keyword evidence="1" id="KW-0378">Hydrolase</keyword>
<evidence type="ECO:0000259" key="2">
    <source>
        <dbReference type="PROSITE" id="PS50263"/>
    </source>
</evidence>
<evidence type="ECO:0000313" key="4">
    <source>
        <dbReference type="Proteomes" id="UP000053268"/>
    </source>
</evidence>
<evidence type="ECO:0000313" key="3">
    <source>
        <dbReference type="EMBL" id="KPJ03096.1"/>
    </source>
</evidence>
<dbReference type="EMBL" id="KQ459193">
    <property type="protein sequence ID" value="KPJ03096.1"/>
    <property type="molecule type" value="Genomic_DNA"/>
</dbReference>